<feature type="region of interest" description="Disordered" evidence="1">
    <location>
        <begin position="163"/>
        <end position="190"/>
    </location>
</feature>
<feature type="compositionally biased region" description="Basic and acidic residues" evidence="1">
    <location>
        <begin position="1"/>
        <end position="14"/>
    </location>
</feature>
<name>Q10IQ4_ORYSJ</name>
<feature type="region of interest" description="Disordered" evidence="1">
    <location>
        <begin position="1"/>
        <end position="23"/>
    </location>
</feature>
<protein>
    <recommendedName>
        <fullName evidence="4">Retrotransposon protein, putative, unclassified</fullName>
    </recommendedName>
</protein>
<feature type="compositionally biased region" description="Acidic residues" evidence="1">
    <location>
        <begin position="174"/>
        <end position="190"/>
    </location>
</feature>
<gene>
    <name evidence="2" type="ORF">OSJNBa0031I04.16</name>
</gene>
<dbReference type="InterPro" id="IPR036875">
    <property type="entry name" value="Znf_CCHC_sf"/>
</dbReference>
<reference evidence="3" key="2">
    <citation type="journal article" date="2008" name="Nucleic Acids Res.">
        <title>The rice annotation project database (RAP-DB): 2008 update.</title>
        <authorList>
            <consortium name="The rice annotation project (RAP)"/>
        </authorList>
    </citation>
    <scope>GENOME REANNOTATION</scope>
    <source>
        <strain evidence="3">cv. Nipponbare</strain>
    </source>
</reference>
<dbReference type="SUPFAM" id="SSF57756">
    <property type="entry name" value="Retrovirus zinc finger-like domains"/>
    <property type="match status" value="1"/>
</dbReference>
<dbReference type="GO" id="GO:0003676">
    <property type="term" value="F:nucleic acid binding"/>
    <property type="evidence" value="ECO:0007669"/>
    <property type="project" value="InterPro"/>
</dbReference>
<reference evidence="3" key="1">
    <citation type="journal article" date="2005" name="Nature">
        <title>The map-based sequence of the rice genome.</title>
        <authorList>
            <consortium name="International rice genome sequencing project (IRGSP)"/>
            <person name="Matsumoto T."/>
            <person name="Wu J."/>
            <person name="Kanamori H."/>
            <person name="Katayose Y."/>
            <person name="Fujisawa M."/>
            <person name="Namiki N."/>
            <person name="Mizuno H."/>
            <person name="Yamamoto K."/>
            <person name="Antonio B.A."/>
            <person name="Baba T."/>
            <person name="Sakata K."/>
            <person name="Nagamura Y."/>
            <person name="Aoki H."/>
            <person name="Arikawa K."/>
            <person name="Arita K."/>
            <person name="Bito T."/>
            <person name="Chiden Y."/>
            <person name="Fujitsuka N."/>
            <person name="Fukunaka R."/>
            <person name="Hamada M."/>
            <person name="Harada C."/>
            <person name="Hayashi A."/>
            <person name="Hijishita S."/>
            <person name="Honda M."/>
            <person name="Hosokawa S."/>
            <person name="Ichikawa Y."/>
            <person name="Idonuma A."/>
            <person name="Iijima M."/>
            <person name="Ikeda M."/>
            <person name="Ikeno M."/>
            <person name="Ito K."/>
            <person name="Ito S."/>
            <person name="Ito T."/>
            <person name="Ito Y."/>
            <person name="Ito Y."/>
            <person name="Iwabuchi A."/>
            <person name="Kamiya K."/>
            <person name="Karasawa W."/>
            <person name="Kurita K."/>
            <person name="Katagiri S."/>
            <person name="Kikuta A."/>
            <person name="Kobayashi H."/>
            <person name="Kobayashi N."/>
            <person name="Machita K."/>
            <person name="Maehara T."/>
            <person name="Masukawa M."/>
            <person name="Mizubayashi T."/>
            <person name="Mukai Y."/>
            <person name="Nagasaki H."/>
            <person name="Nagata Y."/>
            <person name="Naito S."/>
            <person name="Nakashima M."/>
            <person name="Nakama Y."/>
            <person name="Nakamichi Y."/>
            <person name="Nakamura M."/>
            <person name="Meguro A."/>
            <person name="Negishi M."/>
            <person name="Ohta I."/>
            <person name="Ohta T."/>
            <person name="Okamoto M."/>
            <person name="Ono N."/>
            <person name="Saji S."/>
            <person name="Sakaguchi M."/>
            <person name="Sakai K."/>
            <person name="Shibata M."/>
            <person name="Shimokawa T."/>
            <person name="Song J."/>
            <person name="Takazaki Y."/>
            <person name="Terasawa K."/>
            <person name="Tsugane M."/>
            <person name="Tsuji K."/>
            <person name="Ueda S."/>
            <person name="Waki K."/>
            <person name="Yamagata H."/>
            <person name="Yamamoto M."/>
            <person name="Yamamoto S."/>
            <person name="Yamane H."/>
            <person name="Yoshiki S."/>
            <person name="Yoshihara R."/>
            <person name="Yukawa K."/>
            <person name="Zhong H."/>
            <person name="Yano M."/>
            <person name="Yuan Q."/>
            <person name="Ouyang S."/>
            <person name="Liu J."/>
            <person name="Jones K.M."/>
            <person name="Gansberger K."/>
            <person name="Moffat K."/>
            <person name="Hill J."/>
            <person name="Bera J."/>
            <person name="Fadrosh D."/>
            <person name="Jin S."/>
            <person name="Johri S."/>
            <person name="Kim M."/>
            <person name="Overton L."/>
            <person name="Reardon M."/>
            <person name="Tsitrin T."/>
            <person name="Vuong H."/>
            <person name="Weaver B."/>
            <person name="Ciecko A."/>
            <person name="Tallon L."/>
            <person name="Jackson J."/>
            <person name="Pai G."/>
            <person name="Aken S.V."/>
            <person name="Utterback T."/>
            <person name="Reidmuller S."/>
            <person name="Feldblyum T."/>
            <person name="Hsiao J."/>
            <person name="Zismann V."/>
            <person name="Iobst S."/>
            <person name="de Vazeille A.R."/>
            <person name="Buell C.R."/>
            <person name="Ying K."/>
            <person name="Li Y."/>
            <person name="Lu T."/>
            <person name="Huang Y."/>
            <person name="Zhao Q."/>
            <person name="Feng Q."/>
            <person name="Zhang L."/>
            <person name="Zhu J."/>
            <person name="Weng Q."/>
            <person name="Mu J."/>
            <person name="Lu Y."/>
            <person name="Fan D."/>
            <person name="Liu Y."/>
            <person name="Guan J."/>
            <person name="Zhang Y."/>
            <person name="Yu S."/>
            <person name="Liu X."/>
            <person name="Zhang Y."/>
            <person name="Hong G."/>
            <person name="Han B."/>
            <person name="Choisne N."/>
            <person name="Demange N."/>
            <person name="Orjeda G."/>
            <person name="Samain S."/>
            <person name="Cattolico L."/>
            <person name="Pelletier E."/>
            <person name="Couloux A."/>
            <person name="Segurens B."/>
            <person name="Wincker P."/>
            <person name="D'Hont A."/>
            <person name="Scarpelli C."/>
            <person name="Weissenbach J."/>
            <person name="Salanoubat M."/>
            <person name="Quetier F."/>
            <person name="Yu Y."/>
            <person name="Kim H.R."/>
            <person name="Rambo T."/>
            <person name="Currie J."/>
            <person name="Collura K."/>
            <person name="Luo M."/>
            <person name="Yang T."/>
            <person name="Ammiraju J.S.S."/>
            <person name="Engler F."/>
            <person name="Soderlund C."/>
            <person name="Wing R.A."/>
            <person name="Palmer L.E."/>
            <person name="de la Bastide M."/>
            <person name="Spiegel L."/>
            <person name="Nascimento L."/>
            <person name="Zutavern T."/>
            <person name="O'Shaughnessy A."/>
            <person name="Dike S."/>
            <person name="Dedhia N."/>
            <person name="Preston R."/>
            <person name="Balija V."/>
            <person name="McCombie W.R."/>
            <person name="Chow T."/>
            <person name="Chen H."/>
            <person name="Chung M."/>
            <person name="Chen C."/>
            <person name="Shaw J."/>
            <person name="Wu H."/>
            <person name="Hsiao K."/>
            <person name="Chao Y."/>
            <person name="Chu M."/>
            <person name="Cheng C."/>
            <person name="Hour A."/>
            <person name="Lee P."/>
            <person name="Lin S."/>
            <person name="Lin Y."/>
            <person name="Liou J."/>
            <person name="Liu S."/>
            <person name="Hsing Y."/>
            <person name="Raghuvanshi S."/>
            <person name="Mohanty A."/>
            <person name="Bharti A.K."/>
            <person name="Gaur A."/>
            <person name="Gupta V."/>
            <person name="Kumar D."/>
            <person name="Ravi V."/>
            <person name="Vij S."/>
            <person name="Kapur A."/>
            <person name="Khurana P."/>
            <person name="Khurana P."/>
            <person name="Khurana J.P."/>
            <person name="Tyagi A.K."/>
            <person name="Gaikwad K."/>
            <person name="Singh A."/>
            <person name="Dalal V."/>
            <person name="Srivastava S."/>
            <person name="Dixit A."/>
            <person name="Pal A.K."/>
            <person name="Ghazi I.A."/>
            <person name="Yadav M."/>
            <person name="Pandit A."/>
            <person name="Bhargava A."/>
            <person name="Sureshbabu K."/>
            <person name="Batra K."/>
            <person name="Sharma T.R."/>
            <person name="Mohapatra T."/>
            <person name="Singh N.K."/>
            <person name="Messing J."/>
            <person name="Nelson A.B."/>
            <person name="Fuks G."/>
            <person name="Kavchok S."/>
            <person name="Keizer G."/>
            <person name="Linton E."/>
            <person name="Llaca V."/>
            <person name="Song R."/>
            <person name="Tanyolac B."/>
            <person name="Young S."/>
            <person name="Ho-Il K."/>
            <person name="Hahn J.H."/>
            <person name="Sangsakoo G."/>
            <person name="Vanavichit A."/>
            <person name="de Mattos Luiz.A.T."/>
            <person name="Zimmer P.D."/>
            <person name="Malone G."/>
            <person name="Dellagostin O."/>
            <person name="de Oliveira A.C."/>
            <person name="Bevan M."/>
            <person name="Bancroft I."/>
            <person name="Minx P."/>
            <person name="Cordum H."/>
            <person name="Wilson R."/>
            <person name="Cheng Z."/>
            <person name="Jin W."/>
            <person name="Jiang J."/>
            <person name="Leong S.A."/>
            <person name="Iwama H."/>
            <person name="Gojobori T."/>
            <person name="Itoh T."/>
            <person name="Niimura Y."/>
            <person name="Fujii Y."/>
            <person name="Habara T."/>
            <person name="Sakai H."/>
            <person name="Sato Y."/>
            <person name="Wilson G."/>
            <person name="Kumar K."/>
            <person name="McCouch S."/>
            <person name="Juretic N."/>
            <person name="Hoen D."/>
            <person name="Wright S."/>
            <person name="Bruskiewich R."/>
            <person name="Bureau T."/>
            <person name="Miyao A."/>
            <person name="Hirochika H."/>
            <person name="Nishikawa T."/>
            <person name="Kadowaki K."/>
            <person name="Sugiura M."/>
            <person name="Burr B."/>
            <person name="Sasaki T."/>
        </authorList>
    </citation>
    <scope>NUCLEOTIDE SEQUENCE [LARGE SCALE GENOMIC DNA]</scope>
    <source>
        <strain evidence="3">cv. Nipponbare</strain>
    </source>
</reference>
<evidence type="ECO:0000313" key="2">
    <source>
        <dbReference type="EMBL" id="AAO66574.1"/>
    </source>
</evidence>
<accession>Q10IQ4</accession>
<dbReference type="Proteomes" id="UP000000763">
    <property type="component" value="Chromosome 3"/>
</dbReference>
<dbReference type="GO" id="GO:0008270">
    <property type="term" value="F:zinc ion binding"/>
    <property type="evidence" value="ECO:0007669"/>
    <property type="project" value="InterPro"/>
</dbReference>
<dbReference type="EMBL" id="AC135560">
    <property type="protein sequence ID" value="AAO66574.1"/>
    <property type="molecule type" value="Genomic_DNA"/>
</dbReference>
<evidence type="ECO:0000256" key="1">
    <source>
        <dbReference type="SAM" id="MobiDB-lite"/>
    </source>
</evidence>
<sequence>MADNEKGSKVRNQDKGASCSQVNKAPDTSCVVVVQHLINQNKLLIDLLQHHQTPILNPSQMQPQVQFEADQAPTSPDNVPLASQQAHCAMPHVDSKEAIIICLIYDEQGHYARNCPQQKRKAPMRTDDEVRKMTITGTEWPPPGMTKRQIGNFFRGAPQLTQHLLANGGRVSDSEDSDQVSSGDEDEKSP</sequence>
<evidence type="ECO:0008006" key="4">
    <source>
        <dbReference type="Google" id="ProtNLM"/>
    </source>
</evidence>
<proteinExistence type="predicted"/>
<organism evidence="2 3">
    <name type="scientific">Oryza sativa subsp. japonica</name>
    <name type="common">Rice</name>
    <dbReference type="NCBI Taxonomy" id="39947"/>
    <lineage>
        <taxon>Eukaryota</taxon>
        <taxon>Viridiplantae</taxon>
        <taxon>Streptophyta</taxon>
        <taxon>Embryophyta</taxon>
        <taxon>Tracheophyta</taxon>
        <taxon>Spermatophyta</taxon>
        <taxon>Magnoliopsida</taxon>
        <taxon>Liliopsida</taxon>
        <taxon>Poales</taxon>
        <taxon>Poaceae</taxon>
        <taxon>BOP clade</taxon>
        <taxon>Oryzoideae</taxon>
        <taxon>Oryzeae</taxon>
        <taxon>Oryzinae</taxon>
        <taxon>Oryza</taxon>
        <taxon>Oryza sativa</taxon>
    </lineage>
</organism>
<evidence type="ECO:0000313" key="3">
    <source>
        <dbReference type="Proteomes" id="UP000000763"/>
    </source>
</evidence>
<dbReference type="AlphaFoldDB" id="Q10IQ4"/>